<dbReference type="InterPro" id="IPR040396">
    <property type="entry name" value="PAIP2-like"/>
</dbReference>
<dbReference type="Proteomes" id="UP000820818">
    <property type="component" value="Linkage Group LG5"/>
</dbReference>
<keyword evidence="3" id="KW-0810">Translation regulation</keyword>
<comment type="similarity">
    <text evidence="1">Belongs to the PAIP2 family.</text>
</comment>
<dbReference type="GO" id="GO:0000900">
    <property type="term" value="F:mRNA regulatory element binding translation repressor activity"/>
    <property type="evidence" value="ECO:0007669"/>
    <property type="project" value="InterPro"/>
</dbReference>
<evidence type="ECO:0000313" key="6">
    <source>
        <dbReference type="Proteomes" id="UP000820818"/>
    </source>
</evidence>
<gene>
    <name evidence="5" type="ORF">GHT06_015293</name>
</gene>
<sequence>MCFPFDYHASSFSVIGNMKVPPNQAEEQIVNNSVDGNNADSDDGLNDVPPHSPSREGDFSEYMWMENEEEFEEQIMQQLEEEALVQQCIDDVCAEMDAFIASISNETTNQNGNATHNGSAEDALTQELQNLAVDDNAAQSSKLNPDAAEFVPRFGSSVPSVVSKEDKL</sequence>
<proteinExistence type="inferred from homology"/>
<evidence type="ECO:0000256" key="1">
    <source>
        <dbReference type="ARBA" id="ARBA00006858"/>
    </source>
</evidence>
<name>A0AAD5L9B2_9CRUS</name>
<organism evidence="5 6">
    <name type="scientific">Daphnia sinensis</name>
    <dbReference type="NCBI Taxonomy" id="1820382"/>
    <lineage>
        <taxon>Eukaryota</taxon>
        <taxon>Metazoa</taxon>
        <taxon>Ecdysozoa</taxon>
        <taxon>Arthropoda</taxon>
        <taxon>Crustacea</taxon>
        <taxon>Branchiopoda</taxon>
        <taxon>Diplostraca</taxon>
        <taxon>Cladocera</taxon>
        <taxon>Anomopoda</taxon>
        <taxon>Daphniidae</taxon>
        <taxon>Daphnia</taxon>
        <taxon>Daphnia similis group</taxon>
    </lineage>
</organism>
<protein>
    <submittedName>
        <fullName evidence="5">Polyadenylate-binding protein-interacting protein 2B</fullName>
    </submittedName>
</protein>
<dbReference type="PANTHER" id="PTHR13154:SF6">
    <property type="entry name" value="GEO05078P1"/>
    <property type="match status" value="1"/>
</dbReference>
<feature type="region of interest" description="Disordered" evidence="4">
    <location>
        <begin position="33"/>
        <end position="57"/>
    </location>
</feature>
<dbReference type="InterPro" id="IPR009818">
    <property type="entry name" value="PAM2_motif"/>
</dbReference>
<dbReference type="GO" id="GO:0045947">
    <property type="term" value="P:negative regulation of translational initiation"/>
    <property type="evidence" value="ECO:0007669"/>
    <property type="project" value="InterPro"/>
</dbReference>
<accession>A0AAD5L9B2</accession>
<evidence type="ECO:0000256" key="2">
    <source>
        <dbReference type="ARBA" id="ARBA00022843"/>
    </source>
</evidence>
<keyword evidence="6" id="KW-1185">Reference proteome</keyword>
<evidence type="ECO:0000256" key="3">
    <source>
        <dbReference type="ARBA" id="ARBA00022845"/>
    </source>
</evidence>
<dbReference type="AlphaFoldDB" id="A0AAD5L9B2"/>
<comment type="caution">
    <text evidence="5">The sequence shown here is derived from an EMBL/GenBank/DDBJ whole genome shotgun (WGS) entry which is preliminary data.</text>
</comment>
<keyword evidence="2" id="KW-0832">Ubl conjugation</keyword>
<dbReference type="EMBL" id="WJBH02000005">
    <property type="protein sequence ID" value="KAI9558505.1"/>
    <property type="molecule type" value="Genomic_DNA"/>
</dbReference>
<reference evidence="5 6" key="1">
    <citation type="submission" date="2022-05" db="EMBL/GenBank/DDBJ databases">
        <title>A multi-omics perspective on studying reproductive biology in Daphnia sinensis.</title>
        <authorList>
            <person name="Jia J."/>
        </authorList>
    </citation>
    <scope>NUCLEOTIDE SEQUENCE [LARGE SCALE GENOMIC DNA]</scope>
    <source>
        <strain evidence="5 6">WSL</strain>
    </source>
</reference>
<evidence type="ECO:0000256" key="4">
    <source>
        <dbReference type="SAM" id="MobiDB-lite"/>
    </source>
</evidence>
<evidence type="ECO:0000313" key="5">
    <source>
        <dbReference type="EMBL" id="KAI9558505.1"/>
    </source>
</evidence>
<dbReference type="PANTHER" id="PTHR13154">
    <property type="entry name" value="POLYADENYLATE-BINDING PROTEIN-INTERACTING PROTEIN 2"/>
    <property type="match status" value="1"/>
</dbReference>
<dbReference type="Pfam" id="PF07145">
    <property type="entry name" value="PAM2"/>
    <property type="match status" value="1"/>
</dbReference>
<dbReference type="GO" id="GO:0005737">
    <property type="term" value="C:cytoplasm"/>
    <property type="evidence" value="ECO:0007669"/>
    <property type="project" value="TreeGrafter"/>
</dbReference>